<sequence length="77" mass="8863">MIVSGALGRPSRGDWLLLETLRRVFVRCRCGHEWEEPELDAEFFDANFAYPDRTWPDTDEALKALGYTGEFAGIYFS</sequence>
<gene>
    <name evidence="1" type="ORF">ACEZDE_25710</name>
</gene>
<dbReference type="RefSeq" id="WP_380540404.1">
    <property type="nucleotide sequence ID" value="NZ_JBHFAB010000022.1"/>
</dbReference>
<evidence type="ECO:0000313" key="2">
    <source>
        <dbReference type="Proteomes" id="UP001592531"/>
    </source>
</evidence>
<comment type="caution">
    <text evidence="1">The sequence shown here is derived from an EMBL/GenBank/DDBJ whole genome shotgun (WGS) entry which is preliminary data.</text>
</comment>
<reference evidence="1 2" key="1">
    <citation type="submission" date="2024-09" db="EMBL/GenBank/DDBJ databases">
        <authorList>
            <person name="Lee S.D."/>
        </authorList>
    </citation>
    <scope>NUCLEOTIDE SEQUENCE [LARGE SCALE GENOMIC DNA]</scope>
    <source>
        <strain evidence="1 2">N8-3</strain>
    </source>
</reference>
<name>A0ABV6W1Y0_9ACTN</name>
<dbReference type="EMBL" id="JBHFAB010000022">
    <property type="protein sequence ID" value="MFC1420010.1"/>
    <property type="molecule type" value="Genomic_DNA"/>
</dbReference>
<evidence type="ECO:0000313" key="1">
    <source>
        <dbReference type="EMBL" id="MFC1420010.1"/>
    </source>
</evidence>
<protein>
    <submittedName>
        <fullName evidence="1">Uncharacterized protein</fullName>
    </submittedName>
</protein>
<keyword evidence="2" id="KW-1185">Reference proteome</keyword>
<proteinExistence type="predicted"/>
<organism evidence="1 2">
    <name type="scientific">Streptacidiphilus cavernicola</name>
    <dbReference type="NCBI Taxonomy" id="3342716"/>
    <lineage>
        <taxon>Bacteria</taxon>
        <taxon>Bacillati</taxon>
        <taxon>Actinomycetota</taxon>
        <taxon>Actinomycetes</taxon>
        <taxon>Kitasatosporales</taxon>
        <taxon>Streptomycetaceae</taxon>
        <taxon>Streptacidiphilus</taxon>
    </lineage>
</organism>
<accession>A0ABV6W1Y0</accession>
<dbReference type="Proteomes" id="UP001592531">
    <property type="component" value="Unassembled WGS sequence"/>
</dbReference>